<feature type="repeat" description="TPR" evidence="1">
    <location>
        <begin position="47"/>
        <end position="80"/>
    </location>
</feature>
<feature type="domain" description="F-box" evidence="2">
    <location>
        <begin position="127"/>
        <end position="157"/>
    </location>
</feature>
<sequence length="230" mass="26055">MDAVTSVTTSTRTRLSQLETKASLVHNDLGKQLVIANEMIKIAPTSPKGYLLAGRIYLKQRNLEDALVIYRQGLDCVPTIISSYSLLKRNYNVVYTELTNQQQQPLQSNTAASTETITDKVVSTFAYDIICVIFGHLSLIDLIKCTTVCESWCRFIIKWPPFWQLIEAYLPQLDTELFKLYLSSTTQYGVKFFGQKAQNPPLLENFPSSIAFSILEALHEYHHPLQSLGK</sequence>
<evidence type="ECO:0000259" key="2">
    <source>
        <dbReference type="Pfam" id="PF00646"/>
    </source>
</evidence>
<dbReference type="AlphaFoldDB" id="A0A8H7VER1"/>
<reference evidence="3 4" key="1">
    <citation type="submission" date="2020-12" db="EMBL/GenBank/DDBJ databases">
        <title>Metabolic potential, ecology and presence of endohyphal bacteria is reflected in genomic diversity of Mucoromycotina.</title>
        <authorList>
            <person name="Muszewska A."/>
            <person name="Okrasinska A."/>
            <person name="Steczkiewicz K."/>
            <person name="Drgas O."/>
            <person name="Orlowska M."/>
            <person name="Perlinska-Lenart U."/>
            <person name="Aleksandrzak-Piekarczyk T."/>
            <person name="Szatraj K."/>
            <person name="Zielenkiewicz U."/>
            <person name="Pilsyk S."/>
            <person name="Malc E."/>
            <person name="Mieczkowski P."/>
            <person name="Kruszewska J.S."/>
            <person name="Biernat P."/>
            <person name="Pawlowska J."/>
        </authorList>
    </citation>
    <scope>NUCLEOTIDE SEQUENCE [LARGE SCALE GENOMIC DNA]</scope>
    <source>
        <strain evidence="3 4">CBS 142.35</strain>
    </source>
</reference>
<dbReference type="SUPFAM" id="SSF48452">
    <property type="entry name" value="TPR-like"/>
    <property type="match status" value="1"/>
</dbReference>
<dbReference type="Pfam" id="PF00646">
    <property type="entry name" value="F-box"/>
    <property type="match status" value="1"/>
</dbReference>
<dbReference type="Gene3D" id="1.20.1280.50">
    <property type="match status" value="1"/>
</dbReference>
<dbReference type="OrthoDB" id="629492at2759"/>
<dbReference type="InterPro" id="IPR011990">
    <property type="entry name" value="TPR-like_helical_dom_sf"/>
</dbReference>
<evidence type="ECO:0000256" key="1">
    <source>
        <dbReference type="PROSITE-ProRule" id="PRU00339"/>
    </source>
</evidence>
<comment type="caution">
    <text evidence="3">The sequence shown here is derived from an EMBL/GenBank/DDBJ whole genome shotgun (WGS) entry which is preliminary data.</text>
</comment>
<dbReference type="InterPro" id="IPR001810">
    <property type="entry name" value="F-box_dom"/>
</dbReference>
<keyword evidence="1" id="KW-0802">TPR repeat</keyword>
<accession>A0A8H7VER1</accession>
<keyword evidence="4" id="KW-1185">Reference proteome</keyword>
<dbReference type="SUPFAM" id="SSF81383">
    <property type="entry name" value="F-box domain"/>
    <property type="match status" value="1"/>
</dbReference>
<organism evidence="3 4">
    <name type="scientific">Circinella minor</name>
    <dbReference type="NCBI Taxonomy" id="1195481"/>
    <lineage>
        <taxon>Eukaryota</taxon>
        <taxon>Fungi</taxon>
        <taxon>Fungi incertae sedis</taxon>
        <taxon>Mucoromycota</taxon>
        <taxon>Mucoromycotina</taxon>
        <taxon>Mucoromycetes</taxon>
        <taxon>Mucorales</taxon>
        <taxon>Lichtheimiaceae</taxon>
        <taxon>Circinella</taxon>
    </lineage>
</organism>
<evidence type="ECO:0000313" key="4">
    <source>
        <dbReference type="Proteomes" id="UP000646827"/>
    </source>
</evidence>
<dbReference type="InterPro" id="IPR019734">
    <property type="entry name" value="TPR_rpt"/>
</dbReference>
<dbReference type="EMBL" id="JAEPRB010000274">
    <property type="protein sequence ID" value="KAG2217775.1"/>
    <property type="molecule type" value="Genomic_DNA"/>
</dbReference>
<name>A0A8H7VER1_9FUNG</name>
<dbReference type="InterPro" id="IPR036047">
    <property type="entry name" value="F-box-like_dom_sf"/>
</dbReference>
<dbReference type="Gene3D" id="1.25.40.10">
    <property type="entry name" value="Tetratricopeptide repeat domain"/>
    <property type="match status" value="1"/>
</dbReference>
<dbReference type="PROSITE" id="PS50005">
    <property type="entry name" value="TPR"/>
    <property type="match status" value="1"/>
</dbReference>
<gene>
    <name evidence="3" type="ORF">INT45_000395</name>
</gene>
<protein>
    <recommendedName>
        <fullName evidence="2">F-box domain-containing protein</fullName>
    </recommendedName>
</protein>
<evidence type="ECO:0000313" key="3">
    <source>
        <dbReference type="EMBL" id="KAG2217775.1"/>
    </source>
</evidence>
<dbReference type="Proteomes" id="UP000646827">
    <property type="component" value="Unassembled WGS sequence"/>
</dbReference>
<proteinExistence type="predicted"/>